<keyword evidence="3" id="KW-0812">Transmembrane</keyword>
<keyword evidence="4" id="KW-0735">Signal-anchor</keyword>
<dbReference type="GO" id="GO:0016020">
    <property type="term" value="C:membrane"/>
    <property type="evidence" value="ECO:0007669"/>
    <property type="project" value="UniProtKB-SubCell"/>
</dbReference>
<evidence type="ECO:0000256" key="6">
    <source>
        <dbReference type="ARBA" id="ARBA00023136"/>
    </source>
</evidence>
<keyword evidence="8" id="KW-1185">Reference proteome</keyword>
<evidence type="ECO:0000256" key="2">
    <source>
        <dbReference type="ARBA" id="ARBA00006462"/>
    </source>
</evidence>
<dbReference type="Proteomes" id="UP000728185">
    <property type="component" value="Unassembled WGS sequence"/>
</dbReference>
<feature type="non-terminal residue" evidence="7">
    <location>
        <position position="1"/>
    </location>
</feature>
<dbReference type="PANTHER" id="PTHR23033:SF14">
    <property type="entry name" value="GLYCOPROTEIN-N-ACETYLGALACTOSAMINE 3-BETA-GALACTOSYLTRANSFERASE 1-RELATED"/>
    <property type="match status" value="1"/>
</dbReference>
<reference evidence="7" key="1">
    <citation type="submission" date="2019-05" db="EMBL/GenBank/DDBJ databases">
        <title>Annotation for the trematode Fasciolopsis buski.</title>
        <authorList>
            <person name="Choi Y.-J."/>
        </authorList>
    </citation>
    <scope>NUCLEOTIDE SEQUENCE</scope>
    <source>
        <strain evidence="7">HT</strain>
        <tissue evidence="7">Whole worm</tissue>
    </source>
</reference>
<evidence type="ECO:0000313" key="8">
    <source>
        <dbReference type="Proteomes" id="UP000728185"/>
    </source>
</evidence>
<dbReference type="GO" id="GO:0016263">
    <property type="term" value="F:glycoprotein-N-acetylgalactosamine 3-beta-galactosyltransferase activity"/>
    <property type="evidence" value="ECO:0007669"/>
    <property type="project" value="TreeGrafter"/>
</dbReference>
<dbReference type="AlphaFoldDB" id="A0A8E0VKX6"/>
<sequence length="150" mass="16792">PGESTRSVSGSAGYVFSQRALELIVTKGLENHPACGPAKTEEDQQIGLCAQAVGVQVRDSYDFLGKSRFSNVSIFEMLGPFPNNTPRWYPQETDYTLPKFNLSKLPASPLLVSFTGIEGTRMYVLEYLLYHLRAFGIKHRWSRDNCSTHS</sequence>
<evidence type="ECO:0000256" key="1">
    <source>
        <dbReference type="ARBA" id="ARBA00004606"/>
    </source>
</evidence>
<dbReference type="InterPro" id="IPR026050">
    <property type="entry name" value="C1GALT1/C1GALT1_chp1"/>
</dbReference>
<comment type="caution">
    <text evidence="7">The sequence shown here is derived from an EMBL/GenBank/DDBJ whole genome shotgun (WGS) entry which is preliminary data.</text>
</comment>
<accession>A0A8E0VKX6</accession>
<dbReference type="PANTHER" id="PTHR23033">
    <property type="entry name" value="BETA1,3-GALACTOSYLTRANSFERASE"/>
    <property type="match status" value="1"/>
</dbReference>
<proteinExistence type="inferred from homology"/>
<comment type="similarity">
    <text evidence="2">Belongs to the glycosyltransferase 31 family. Beta3-Gal-T subfamily.</text>
</comment>
<protein>
    <submittedName>
        <fullName evidence="7">Glycoprotein-N-acetylgalactosamine 3-beta-galactosyltransferase 1</fullName>
    </submittedName>
</protein>
<evidence type="ECO:0000256" key="3">
    <source>
        <dbReference type="ARBA" id="ARBA00022692"/>
    </source>
</evidence>
<evidence type="ECO:0000256" key="5">
    <source>
        <dbReference type="ARBA" id="ARBA00022989"/>
    </source>
</evidence>
<keyword evidence="5" id="KW-1133">Transmembrane helix</keyword>
<organism evidence="7 8">
    <name type="scientific">Fasciolopsis buskii</name>
    <dbReference type="NCBI Taxonomy" id="27845"/>
    <lineage>
        <taxon>Eukaryota</taxon>
        <taxon>Metazoa</taxon>
        <taxon>Spiralia</taxon>
        <taxon>Lophotrochozoa</taxon>
        <taxon>Platyhelminthes</taxon>
        <taxon>Trematoda</taxon>
        <taxon>Digenea</taxon>
        <taxon>Plagiorchiida</taxon>
        <taxon>Echinostomata</taxon>
        <taxon>Echinostomatoidea</taxon>
        <taxon>Fasciolidae</taxon>
        <taxon>Fasciolopsis</taxon>
    </lineage>
</organism>
<evidence type="ECO:0000313" key="7">
    <source>
        <dbReference type="EMBL" id="KAA0195154.1"/>
    </source>
</evidence>
<name>A0A8E0VKX6_9TREM</name>
<evidence type="ECO:0000256" key="4">
    <source>
        <dbReference type="ARBA" id="ARBA00022968"/>
    </source>
</evidence>
<keyword evidence="6" id="KW-0472">Membrane</keyword>
<comment type="subcellular location">
    <subcellularLocation>
        <location evidence="1">Membrane</location>
        <topology evidence="1">Single-pass type II membrane protein</topology>
    </subcellularLocation>
</comment>
<gene>
    <name evidence="7" type="ORF">FBUS_06812</name>
</gene>
<dbReference type="EMBL" id="LUCM01003893">
    <property type="protein sequence ID" value="KAA0195154.1"/>
    <property type="molecule type" value="Genomic_DNA"/>
</dbReference>
<dbReference type="OrthoDB" id="414175at2759"/>